<proteinExistence type="predicted"/>
<dbReference type="Proteomes" id="UP001301140">
    <property type="component" value="Unassembled WGS sequence"/>
</dbReference>
<dbReference type="InterPro" id="IPR002933">
    <property type="entry name" value="Peptidase_M20"/>
</dbReference>
<keyword evidence="3 5" id="KW-0378">Hydrolase</keyword>
<dbReference type="AlphaFoldDB" id="A0AAP3UY71"/>
<dbReference type="Pfam" id="PF01546">
    <property type="entry name" value="Peptidase_M20"/>
    <property type="match status" value="1"/>
</dbReference>
<evidence type="ECO:0000259" key="4">
    <source>
        <dbReference type="Pfam" id="PF07687"/>
    </source>
</evidence>
<dbReference type="Pfam" id="PF07687">
    <property type="entry name" value="M20_dimer"/>
    <property type="match status" value="1"/>
</dbReference>
<evidence type="ECO:0000256" key="1">
    <source>
        <dbReference type="ARBA" id="ARBA00022670"/>
    </source>
</evidence>
<name>A0AAP3UY71_9PROT</name>
<dbReference type="InterPro" id="IPR011650">
    <property type="entry name" value="Peptidase_M20_dimer"/>
</dbReference>
<evidence type="ECO:0000256" key="2">
    <source>
        <dbReference type="ARBA" id="ARBA00022723"/>
    </source>
</evidence>
<keyword evidence="6" id="KW-1185">Reference proteome</keyword>
<dbReference type="SUPFAM" id="SSF53187">
    <property type="entry name" value="Zn-dependent exopeptidases"/>
    <property type="match status" value="1"/>
</dbReference>
<dbReference type="NCBIfam" id="NF006579">
    <property type="entry name" value="PRK09104.1"/>
    <property type="match status" value="1"/>
</dbReference>
<protein>
    <submittedName>
        <fullName evidence="5">Dipeptidase</fullName>
        <ecNumber evidence="5">3.4.13.-</ecNumber>
    </submittedName>
</protein>
<dbReference type="EMBL" id="JARGEQ010000001">
    <property type="protein sequence ID" value="MDF1584784.1"/>
    <property type="molecule type" value="Genomic_DNA"/>
</dbReference>
<keyword evidence="1" id="KW-0645">Protease</keyword>
<reference evidence="5 6" key="1">
    <citation type="submission" date="2023-03" db="EMBL/GenBank/DDBJ databases">
        <title>YIM 152171 draft genome.</title>
        <authorList>
            <person name="Yang Z."/>
        </authorList>
    </citation>
    <scope>NUCLEOTIDE SEQUENCE [LARGE SCALE GENOMIC DNA]</scope>
    <source>
        <strain evidence="5 6">YIM 152171</strain>
    </source>
</reference>
<dbReference type="EC" id="3.4.13.-" evidence="5"/>
<dbReference type="Gene3D" id="3.40.630.10">
    <property type="entry name" value="Zn peptidases"/>
    <property type="match status" value="1"/>
</dbReference>
<sequence>MALDLAPVLSRVEGDFDGAVSRLCDFLRIPSVGTDPAYDAETKRCAEWLAAQLRDIGMEASVRPTPGQPVVVAHDTSAPEGAPHLLYYGHYDVQPADPLELWETPPFEPSLVEGPRGTRVVARGAVDDKGQVMTIVEALRAWKAEHGRLPCRVTVFVEGEEESSSRNLVPFLEANRDELKADVCVISDTNMLGVDEPAITYMLRGMVYNEVTLHGPAVDLHSGMYGGAVPNPINELCRILGQLHDGQGRVQVPGFYDDVQEIAEEEARAWQQIAFDEKAFLASVGLDRSVGEEGRTVLERVWSRPTCDVNGIWGGYQGEGSKTVIAAKASAKLSCRLVPNQDPQKIRAGLRRFFEERTPPGCRIEVTEMGAGAAIRVPTDSPWLAGARRGIEDAFGKPPAMIGCGGSIPVAAAMQRVLGLDTLLVGFGLDDDRVHSPNEKFELACYRKGIRTHAAMLLRMAEAQR</sequence>
<evidence type="ECO:0000313" key="6">
    <source>
        <dbReference type="Proteomes" id="UP001301140"/>
    </source>
</evidence>
<accession>A0AAP3UY71</accession>
<organism evidence="5 6">
    <name type="scientific">Marinimicrococcus flavescens</name>
    <dbReference type="NCBI Taxonomy" id="3031815"/>
    <lineage>
        <taxon>Bacteria</taxon>
        <taxon>Pseudomonadati</taxon>
        <taxon>Pseudomonadota</taxon>
        <taxon>Alphaproteobacteria</taxon>
        <taxon>Geminicoccales</taxon>
        <taxon>Geminicoccaceae</taxon>
        <taxon>Marinimicrococcus</taxon>
    </lineage>
</organism>
<dbReference type="PANTHER" id="PTHR43270:SF12">
    <property type="entry name" value="SUCCINYL-DIAMINOPIMELATE DESUCCINYLASE"/>
    <property type="match status" value="1"/>
</dbReference>
<dbReference type="PANTHER" id="PTHR43270">
    <property type="entry name" value="BETA-ALA-HIS DIPEPTIDASE"/>
    <property type="match status" value="1"/>
</dbReference>
<dbReference type="NCBIfam" id="NF005914">
    <property type="entry name" value="PRK07907.1"/>
    <property type="match status" value="1"/>
</dbReference>
<dbReference type="GO" id="GO:0006508">
    <property type="term" value="P:proteolysis"/>
    <property type="evidence" value="ECO:0007669"/>
    <property type="project" value="UniProtKB-KW"/>
</dbReference>
<feature type="domain" description="Peptidase M20 dimerisation" evidence="4">
    <location>
        <begin position="203"/>
        <end position="361"/>
    </location>
</feature>
<keyword evidence="2" id="KW-0479">Metal-binding</keyword>
<dbReference type="InterPro" id="IPR051458">
    <property type="entry name" value="Cyt/Met_Dipeptidase"/>
</dbReference>
<comment type="caution">
    <text evidence="5">The sequence shown here is derived from an EMBL/GenBank/DDBJ whole genome shotgun (WGS) entry which is preliminary data.</text>
</comment>
<dbReference type="Gene3D" id="3.30.70.360">
    <property type="match status" value="1"/>
</dbReference>
<dbReference type="RefSeq" id="WP_327787189.1">
    <property type="nucleotide sequence ID" value="NZ_JARGEQ010000001.1"/>
</dbReference>
<evidence type="ECO:0000313" key="5">
    <source>
        <dbReference type="EMBL" id="MDF1584784.1"/>
    </source>
</evidence>
<dbReference type="GO" id="GO:0016805">
    <property type="term" value="F:dipeptidase activity"/>
    <property type="evidence" value="ECO:0007669"/>
    <property type="project" value="UniProtKB-KW"/>
</dbReference>
<gene>
    <name evidence="5" type="ORF">PZ740_00115</name>
</gene>
<evidence type="ECO:0000256" key="3">
    <source>
        <dbReference type="ARBA" id="ARBA00022801"/>
    </source>
</evidence>
<dbReference type="GO" id="GO:0046872">
    <property type="term" value="F:metal ion binding"/>
    <property type="evidence" value="ECO:0007669"/>
    <property type="project" value="UniProtKB-KW"/>
</dbReference>
<dbReference type="NCBIfam" id="NF006053">
    <property type="entry name" value="PRK08201.1"/>
    <property type="match status" value="1"/>
</dbReference>
<keyword evidence="5" id="KW-0224">Dipeptidase</keyword>